<gene>
    <name evidence="2" type="ORF">QVD17_41713</name>
</gene>
<evidence type="ECO:0000313" key="3">
    <source>
        <dbReference type="Proteomes" id="UP001229421"/>
    </source>
</evidence>
<sequence length="115" mass="13121">MNKPKVELARENKLDSLEKIDLDDLKEMDIAWEVAMTGFHVKNIAKKTGKVKWEEFERLSKKLDKMIETKLKLSEKIGLGLGFKVASPRYDQNAETADNEIKSSQNTMAETGEFS</sequence>
<evidence type="ECO:0000313" key="2">
    <source>
        <dbReference type="EMBL" id="KAK1406416.1"/>
    </source>
</evidence>
<proteinExistence type="predicted"/>
<keyword evidence="3" id="KW-1185">Reference proteome</keyword>
<dbReference type="AlphaFoldDB" id="A0AAD8JMM1"/>
<evidence type="ECO:0000256" key="1">
    <source>
        <dbReference type="SAM" id="MobiDB-lite"/>
    </source>
</evidence>
<organism evidence="2 3">
    <name type="scientific">Tagetes erecta</name>
    <name type="common">African marigold</name>
    <dbReference type="NCBI Taxonomy" id="13708"/>
    <lineage>
        <taxon>Eukaryota</taxon>
        <taxon>Viridiplantae</taxon>
        <taxon>Streptophyta</taxon>
        <taxon>Embryophyta</taxon>
        <taxon>Tracheophyta</taxon>
        <taxon>Spermatophyta</taxon>
        <taxon>Magnoliopsida</taxon>
        <taxon>eudicotyledons</taxon>
        <taxon>Gunneridae</taxon>
        <taxon>Pentapetalae</taxon>
        <taxon>asterids</taxon>
        <taxon>campanulids</taxon>
        <taxon>Asterales</taxon>
        <taxon>Asteraceae</taxon>
        <taxon>Asteroideae</taxon>
        <taxon>Heliantheae alliance</taxon>
        <taxon>Tageteae</taxon>
        <taxon>Tagetes</taxon>
    </lineage>
</organism>
<protein>
    <submittedName>
        <fullName evidence="2">Uncharacterized protein</fullName>
    </submittedName>
</protein>
<comment type="caution">
    <text evidence="2">The sequence shown here is derived from an EMBL/GenBank/DDBJ whole genome shotgun (WGS) entry which is preliminary data.</text>
</comment>
<feature type="region of interest" description="Disordered" evidence="1">
    <location>
        <begin position="94"/>
        <end position="115"/>
    </location>
</feature>
<reference evidence="2" key="1">
    <citation type="journal article" date="2023" name="bioRxiv">
        <title>Improved chromosome-level genome assembly for marigold (Tagetes erecta).</title>
        <authorList>
            <person name="Jiang F."/>
            <person name="Yuan L."/>
            <person name="Wang S."/>
            <person name="Wang H."/>
            <person name="Xu D."/>
            <person name="Wang A."/>
            <person name="Fan W."/>
        </authorList>
    </citation>
    <scope>NUCLEOTIDE SEQUENCE</scope>
    <source>
        <strain evidence="2">WSJ</strain>
        <tissue evidence="2">Leaf</tissue>
    </source>
</reference>
<dbReference type="EMBL" id="JAUHHV010000012">
    <property type="protein sequence ID" value="KAK1406416.1"/>
    <property type="molecule type" value="Genomic_DNA"/>
</dbReference>
<dbReference type="Proteomes" id="UP001229421">
    <property type="component" value="Unassembled WGS sequence"/>
</dbReference>
<feature type="compositionally biased region" description="Polar residues" evidence="1">
    <location>
        <begin position="102"/>
        <end position="115"/>
    </location>
</feature>
<name>A0AAD8JMM1_TARER</name>
<accession>A0AAD8JMM1</accession>